<name>A0A0V0QB24_PSEPJ</name>
<dbReference type="Gene3D" id="3.40.50.300">
    <property type="entry name" value="P-loop containing nucleotide triphosphate hydrolases"/>
    <property type="match status" value="1"/>
</dbReference>
<evidence type="ECO:0000256" key="3">
    <source>
        <dbReference type="SAM" id="MobiDB-lite"/>
    </source>
</evidence>
<dbReference type="GO" id="GO:0005525">
    <property type="term" value="F:GTP binding"/>
    <property type="evidence" value="ECO:0007669"/>
    <property type="project" value="UniProtKB-KW"/>
</dbReference>
<feature type="compositionally biased region" description="Polar residues" evidence="3">
    <location>
        <begin position="147"/>
        <end position="157"/>
    </location>
</feature>
<proteinExistence type="predicted"/>
<dbReference type="OMA" id="NERHDQE"/>
<keyword evidence="2" id="KW-0342">GTP-binding</keyword>
<evidence type="ECO:0000256" key="1">
    <source>
        <dbReference type="ARBA" id="ARBA00022741"/>
    </source>
</evidence>
<dbReference type="InParanoid" id="A0A0V0QB24"/>
<dbReference type="InterPro" id="IPR027417">
    <property type="entry name" value="P-loop_NTPase"/>
</dbReference>
<reference evidence="4 5" key="1">
    <citation type="journal article" date="2015" name="Sci. Rep.">
        <title>Genome of the facultative scuticociliatosis pathogen Pseudocohnilembus persalinus provides insight into its virulence through horizontal gene transfer.</title>
        <authorList>
            <person name="Xiong J."/>
            <person name="Wang G."/>
            <person name="Cheng J."/>
            <person name="Tian M."/>
            <person name="Pan X."/>
            <person name="Warren A."/>
            <person name="Jiang C."/>
            <person name="Yuan D."/>
            <person name="Miao W."/>
        </authorList>
    </citation>
    <scope>NUCLEOTIDE SEQUENCE [LARGE SCALE GENOMIC DNA]</scope>
    <source>
        <strain evidence="4">36N120E</strain>
    </source>
</reference>
<dbReference type="EMBL" id="LDAU01000214">
    <property type="protein sequence ID" value="KRW99354.1"/>
    <property type="molecule type" value="Genomic_DNA"/>
</dbReference>
<comment type="caution">
    <text evidence="4">The sequence shown here is derived from an EMBL/GenBank/DDBJ whole genome shotgun (WGS) entry which is preliminary data.</text>
</comment>
<dbReference type="Pfam" id="PF08477">
    <property type="entry name" value="Roc"/>
    <property type="match status" value="1"/>
</dbReference>
<gene>
    <name evidence="4" type="ORF">PPERSA_02466</name>
</gene>
<dbReference type="SUPFAM" id="SSF52540">
    <property type="entry name" value="P-loop containing nucleoside triphosphate hydrolases"/>
    <property type="match status" value="1"/>
</dbReference>
<keyword evidence="5" id="KW-1185">Reference proteome</keyword>
<evidence type="ECO:0000313" key="5">
    <source>
        <dbReference type="Proteomes" id="UP000054937"/>
    </source>
</evidence>
<evidence type="ECO:0000313" key="4">
    <source>
        <dbReference type="EMBL" id="KRW99354.1"/>
    </source>
</evidence>
<dbReference type="PANTHER" id="PTHR24073">
    <property type="entry name" value="DRAB5-RELATED"/>
    <property type="match status" value="1"/>
</dbReference>
<feature type="region of interest" description="Disordered" evidence="3">
    <location>
        <begin position="130"/>
        <end position="157"/>
    </location>
</feature>
<keyword evidence="4" id="KW-0378">Hydrolase</keyword>
<accession>A0A0V0QB24</accession>
<keyword evidence="1" id="KW-0547">Nucleotide-binding</keyword>
<organism evidence="4 5">
    <name type="scientific">Pseudocohnilembus persalinus</name>
    <name type="common">Ciliate</name>
    <dbReference type="NCBI Taxonomy" id="266149"/>
    <lineage>
        <taxon>Eukaryota</taxon>
        <taxon>Sar</taxon>
        <taxon>Alveolata</taxon>
        <taxon>Ciliophora</taxon>
        <taxon>Intramacronucleata</taxon>
        <taxon>Oligohymenophorea</taxon>
        <taxon>Scuticociliatia</taxon>
        <taxon>Philasterida</taxon>
        <taxon>Pseudocohnilembidae</taxon>
        <taxon>Pseudocohnilembus</taxon>
    </lineage>
</organism>
<protein>
    <submittedName>
        <fullName evidence="4">p-loop containing nucleoside triphosphate hydrolase</fullName>
    </submittedName>
</protein>
<evidence type="ECO:0000256" key="2">
    <source>
        <dbReference type="ARBA" id="ARBA00023134"/>
    </source>
</evidence>
<dbReference type="GO" id="GO:0016787">
    <property type="term" value="F:hydrolase activity"/>
    <property type="evidence" value="ECO:0007669"/>
    <property type="project" value="UniProtKB-KW"/>
</dbReference>
<sequence>MSQTVKILVIGPTQSGKSALSNFIAERQDAIGQNYIPTNGVRILEFEKEGPSNPRKPGQTSVLVELWDVSGDSKYSRCWPAIQKGAQGIILVFNPDNPKHQNEIESWVESFPKKIGIPANQCTCFAHHPSGRPIKGKTGPPKGAPTLNPSDTSIESGNDTIHPAFDKFFNQLMQQIYKKEEQLENNIME</sequence>
<dbReference type="Proteomes" id="UP000054937">
    <property type="component" value="Unassembled WGS sequence"/>
</dbReference>
<dbReference type="AlphaFoldDB" id="A0A0V0QB24"/>
<dbReference type="OrthoDB" id="275177at2759"/>